<protein>
    <submittedName>
        <fullName evidence="3">Pyruvate:ferredoxin oxidoreductase, beta subunit</fullName>
        <ecNumber evidence="3">1.2.7.1</ecNumber>
    </submittedName>
</protein>
<feature type="domain" description="Thiamine pyrophosphate enzyme TPP-binding" evidence="2">
    <location>
        <begin position="44"/>
        <end position="205"/>
    </location>
</feature>
<keyword evidence="3" id="KW-0670">Pyruvate</keyword>
<dbReference type="Pfam" id="PF02775">
    <property type="entry name" value="TPP_enzyme_C"/>
    <property type="match status" value="1"/>
</dbReference>
<evidence type="ECO:0000256" key="1">
    <source>
        <dbReference type="ARBA" id="ARBA00023002"/>
    </source>
</evidence>
<dbReference type="SUPFAM" id="SSF52518">
    <property type="entry name" value="Thiamin diphosphate-binding fold (THDP-binding)"/>
    <property type="match status" value="1"/>
</dbReference>
<dbReference type="GO" id="GO:0019164">
    <property type="term" value="F:pyruvate synthase activity"/>
    <property type="evidence" value="ECO:0007669"/>
    <property type="project" value="UniProtKB-EC"/>
</dbReference>
<sequence>MMQVEGKCELFEAGHRACAGCGPALAARLILKAAGENTIVVASTGCMEVFSTPYPETAWGVPWIHSLFENAAAVASGIEAAIKQQGRSEKVICVCGDGATFDIGMLCISGAFERNHDITYICYDNEAYMNTGIQRSGATPLDASTTTSPAGKCSLGNKRPKKDLPRILAAHGAPYVATASISYPADFVKKVERAINTPGACYIQVHAPCCTGWGFDPGQTIAIGKLAIETGLWVNYEMVDGVVAKAKKVRRKPVEEYLKAQKRFQHLFKPTPKTEEIAKIQAMADANATAYNIDIKLKQERQ</sequence>
<dbReference type="CDD" id="cd03376">
    <property type="entry name" value="TPP_PFOR_porB_like"/>
    <property type="match status" value="1"/>
</dbReference>
<dbReference type="PANTHER" id="PTHR42897">
    <property type="entry name" value="PYRUVATE SYNTHASE SUBUNIT PORB"/>
    <property type="match status" value="1"/>
</dbReference>
<evidence type="ECO:0000259" key="2">
    <source>
        <dbReference type="Pfam" id="PF02775"/>
    </source>
</evidence>
<dbReference type="PANTHER" id="PTHR42897:SF2">
    <property type="entry name" value="PYRUVATE SYNTHASE SUBUNIT PORB"/>
    <property type="match status" value="1"/>
</dbReference>
<dbReference type="InterPro" id="IPR051479">
    <property type="entry name" value="PorB-like"/>
</dbReference>
<gene>
    <name evidence="3" type="ORF">ASZ90_009194</name>
</gene>
<accession>A0A0W8FJH3</accession>
<organism evidence="3">
    <name type="scientific">hydrocarbon metagenome</name>
    <dbReference type="NCBI Taxonomy" id="938273"/>
    <lineage>
        <taxon>unclassified sequences</taxon>
        <taxon>metagenomes</taxon>
        <taxon>ecological metagenomes</taxon>
    </lineage>
</organism>
<reference evidence="3" key="1">
    <citation type="journal article" date="2015" name="Proc. Natl. Acad. Sci. U.S.A.">
        <title>Networks of energetic and metabolic interactions define dynamics in microbial communities.</title>
        <authorList>
            <person name="Embree M."/>
            <person name="Liu J.K."/>
            <person name="Al-Bassam M.M."/>
            <person name="Zengler K."/>
        </authorList>
    </citation>
    <scope>NUCLEOTIDE SEQUENCE</scope>
</reference>
<dbReference type="EC" id="1.2.7.1" evidence="3"/>
<proteinExistence type="predicted"/>
<dbReference type="InterPro" id="IPR029061">
    <property type="entry name" value="THDP-binding"/>
</dbReference>
<dbReference type="Gene3D" id="3.40.50.970">
    <property type="match status" value="2"/>
</dbReference>
<dbReference type="GO" id="GO:0030976">
    <property type="term" value="F:thiamine pyrophosphate binding"/>
    <property type="evidence" value="ECO:0007669"/>
    <property type="project" value="InterPro"/>
</dbReference>
<dbReference type="InterPro" id="IPR011766">
    <property type="entry name" value="TPP_enzyme_TPP-bd"/>
</dbReference>
<dbReference type="AlphaFoldDB" id="A0A0W8FJH3"/>
<keyword evidence="1 3" id="KW-0560">Oxidoreductase</keyword>
<name>A0A0W8FJH3_9ZZZZ</name>
<dbReference type="EMBL" id="LNQE01001106">
    <property type="protein sequence ID" value="KUG21062.1"/>
    <property type="molecule type" value="Genomic_DNA"/>
</dbReference>
<evidence type="ECO:0000313" key="3">
    <source>
        <dbReference type="EMBL" id="KUG21062.1"/>
    </source>
</evidence>
<comment type="caution">
    <text evidence="3">The sequence shown here is derived from an EMBL/GenBank/DDBJ whole genome shotgun (WGS) entry which is preliminary data.</text>
</comment>